<name>A0A5M6CVY7_9BACT</name>
<dbReference type="RefSeq" id="WP_150079183.1">
    <property type="nucleotide sequence ID" value="NZ_VWOX01000019.1"/>
</dbReference>
<comment type="caution">
    <text evidence="3">The sequence shown here is derived from an EMBL/GenBank/DDBJ whole genome shotgun (WGS) entry which is preliminary data.</text>
</comment>
<evidence type="ECO:0000256" key="1">
    <source>
        <dbReference type="SAM" id="MobiDB-lite"/>
    </source>
</evidence>
<keyword evidence="2" id="KW-0472">Membrane</keyword>
<proteinExistence type="predicted"/>
<gene>
    <name evidence="3" type="ORF">FYK55_24020</name>
</gene>
<evidence type="ECO:0000256" key="2">
    <source>
        <dbReference type="SAM" id="Phobius"/>
    </source>
</evidence>
<reference evidence="3 4" key="1">
    <citation type="submission" date="2019-08" db="EMBL/GenBank/DDBJ databases">
        <authorList>
            <person name="Dhanesh K."/>
            <person name="Kumar G."/>
            <person name="Sasikala C."/>
            <person name="Venkata Ramana C."/>
        </authorList>
    </citation>
    <scope>NUCLEOTIDE SEQUENCE [LARGE SCALE GENOMIC DNA]</scope>
    <source>
        <strain evidence="3 4">JC645</strain>
    </source>
</reference>
<protein>
    <recommendedName>
        <fullName evidence="5">DUF997 family protein</fullName>
    </recommendedName>
</protein>
<sequence length="140" mass="15257">MEASEDHQSKPPADQSPADQSPADQSPADRPPMETTGSLLRHARREGIGMLVIWAVCFLWVVGYCGTQGYHNEGAATAIRWGMPAWVLWGVFLPWGFATVASCIYALVLIADDPLDDPLEEAAATDRRSETLRQGESDDA</sequence>
<evidence type="ECO:0000313" key="3">
    <source>
        <dbReference type="EMBL" id="KAA5539408.1"/>
    </source>
</evidence>
<feature type="transmembrane region" description="Helical" evidence="2">
    <location>
        <begin position="47"/>
        <end position="65"/>
    </location>
</feature>
<accession>A0A5M6CVY7</accession>
<evidence type="ECO:0008006" key="5">
    <source>
        <dbReference type="Google" id="ProtNLM"/>
    </source>
</evidence>
<feature type="region of interest" description="Disordered" evidence="1">
    <location>
        <begin position="1"/>
        <end position="35"/>
    </location>
</feature>
<dbReference type="AlphaFoldDB" id="A0A5M6CVY7"/>
<keyword evidence="2" id="KW-0812">Transmembrane</keyword>
<dbReference type="EMBL" id="VWOX01000019">
    <property type="protein sequence ID" value="KAA5539408.1"/>
    <property type="molecule type" value="Genomic_DNA"/>
</dbReference>
<organism evidence="3 4">
    <name type="scientific">Roseiconus nitratireducens</name>
    <dbReference type="NCBI Taxonomy" id="2605748"/>
    <lineage>
        <taxon>Bacteria</taxon>
        <taxon>Pseudomonadati</taxon>
        <taxon>Planctomycetota</taxon>
        <taxon>Planctomycetia</taxon>
        <taxon>Pirellulales</taxon>
        <taxon>Pirellulaceae</taxon>
        <taxon>Roseiconus</taxon>
    </lineage>
</organism>
<dbReference type="Proteomes" id="UP000324479">
    <property type="component" value="Unassembled WGS sequence"/>
</dbReference>
<keyword evidence="4" id="KW-1185">Reference proteome</keyword>
<feature type="transmembrane region" description="Helical" evidence="2">
    <location>
        <begin position="86"/>
        <end position="111"/>
    </location>
</feature>
<evidence type="ECO:0000313" key="4">
    <source>
        <dbReference type="Proteomes" id="UP000324479"/>
    </source>
</evidence>
<keyword evidence="2" id="KW-1133">Transmembrane helix</keyword>